<evidence type="ECO:0000256" key="2">
    <source>
        <dbReference type="ARBA" id="ARBA00010581"/>
    </source>
</evidence>
<dbReference type="PROSITE" id="PS50253">
    <property type="entry name" value="COX3"/>
    <property type="match status" value="1"/>
</dbReference>
<dbReference type="InterPro" id="IPR000298">
    <property type="entry name" value="Cyt_c_oxidase-like_su3"/>
</dbReference>
<evidence type="ECO:0000256" key="4">
    <source>
        <dbReference type="ARBA" id="ARBA00022692"/>
    </source>
</evidence>
<comment type="subcellular location">
    <subcellularLocation>
        <location evidence="1">Cell membrane</location>
        <topology evidence="1">Multi-pass membrane protein</topology>
    </subcellularLocation>
</comment>
<keyword evidence="5 7" id="KW-1133">Transmembrane helix</keyword>
<feature type="transmembrane region" description="Helical" evidence="7">
    <location>
        <begin position="80"/>
        <end position="100"/>
    </location>
</feature>
<dbReference type="InterPro" id="IPR013833">
    <property type="entry name" value="Cyt_c_oxidase_su3_a-hlx"/>
</dbReference>
<dbReference type="GO" id="GO:0019646">
    <property type="term" value="P:aerobic electron transport chain"/>
    <property type="evidence" value="ECO:0007669"/>
    <property type="project" value="InterPro"/>
</dbReference>
<evidence type="ECO:0000256" key="6">
    <source>
        <dbReference type="ARBA" id="ARBA00023136"/>
    </source>
</evidence>
<accession>A0AB39VYK7</accession>
<dbReference type="AlphaFoldDB" id="A0AB39VYK7"/>
<feature type="transmembrane region" description="Helical" evidence="7">
    <location>
        <begin position="323"/>
        <end position="341"/>
    </location>
</feature>
<feature type="transmembrane region" description="Helical" evidence="7">
    <location>
        <begin position="29"/>
        <end position="51"/>
    </location>
</feature>
<name>A0AB39VYK7_9FLAO</name>
<feature type="transmembrane region" description="Helical" evidence="7">
    <location>
        <begin position="278"/>
        <end position="302"/>
    </location>
</feature>
<dbReference type="InterPro" id="IPR024791">
    <property type="entry name" value="Cyt_c/ubiquinol_Oxase_su3"/>
</dbReference>
<dbReference type="SUPFAM" id="SSF81452">
    <property type="entry name" value="Cytochrome c oxidase subunit III-like"/>
    <property type="match status" value="2"/>
</dbReference>
<dbReference type="GO" id="GO:0004129">
    <property type="term" value="F:cytochrome-c oxidase activity"/>
    <property type="evidence" value="ECO:0007669"/>
    <property type="project" value="InterPro"/>
</dbReference>
<comment type="similarity">
    <text evidence="2">Belongs to the cytochrome c oxidase subunit 3 family.</text>
</comment>
<evidence type="ECO:0000256" key="7">
    <source>
        <dbReference type="SAM" id="Phobius"/>
    </source>
</evidence>
<evidence type="ECO:0000256" key="1">
    <source>
        <dbReference type="ARBA" id="ARBA00004651"/>
    </source>
</evidence>
<gene>
    <name evidence="9" type="ORF">AB3G34_12245</name>
</gene>
<dbReference type="PANTHER" id="PTHR11403:SF2">
    <property type="entry name" value="CYTOCHROME BO(3) UBIQUINOL OXIDASE SUBUNIT 3"/>
    <property type="match status" value="1"/>
</dbReference>
<feature type="transmembrane region" description="Helical" evidence="7">
    <location>
        <begin position="112"/>
        <end position="132"/>
    </location>
</feature>
<evidence type="ECO:0000313" key="9">
    <source>
        <dbReference type="EMBL" id="XDU94653.1"/>
    </source>
</evidence>
<reference evidence="9" key="1">
    <citation type="submission" date="2024-07" db="EMBL/GenBank/DDBJ databases">
        <authorList>
            <person name="Biller S.J."/>
        </authorList>
    </citation>
    <scope>NUCLEOTIDE SEQUENCE</scope>
    <source>
        <strain evidence="9">WC2409</strain>
    </source>
</reference>
<keyword evidence="6 7" id="KW-0472">Membrane</keyword>
<dbReference type="PANTHER" id="PTHR11403">
    <property type="entry name" value="CYTOCHROME C OXIDASE SUBUNIT III"/>
    <property type="match status" value="1"/>
</dbReference>
<keyword evidence="3" id="KW-1003">Cell membrane</keyword>
<dbReference type="Pfam" id="PF00510">
    <property type="entry name" value="COX3"/>
    <property type="match status" value="1"/>
</dbReference>
<dbReference type="GO" id="GO:0005886">
    <property type="term" value="C:plasma membrane"/>
    <property type="evidence" value="ECO:0007669"/>
    <property type="project" value="UniProtKB-SubCell"/>
</dbReference>
<feature type="domain" description="Heme-copper oxidase subunit III family profile" evidence="8">
    <location>
        <begin position="1"/>
        <end position="342"/>
    </location>
</feature>
<evidence type="ECO:0000256" key="5">
    <source>
        <dbReference type="ARBA" id="ARBA00022989"/>
    </source>
</evidence>
<dbReference type="InterPro" id="IPR035973">
    <property type="entry name" value="Cyt_c_oxidase_su3-like_sf"/>
</dbReference>
<dbReference type="Gene3D" id="1.20.120.80">
    <property type="entry name" value="Cytochrome c oxidase, subunit III, four-helix bundle"/>
    <property type="match status" value="2"/>
</dbReference>
<organism evidence="9">
    <name type="scientific">Flavobacterium sp. WC2409</name>
    <dbReference type="NCBI Taxonomy" id="3234139"/>
    <lineage>
        <taxon>Bacteria</taxon>
        <taxon>Pseudomonadati</taxon>
        <taxon>Bacteroidota</taxon>
        <taxon>Flavobacteriia</taxon>
        <taxon>Flavobacteriales</taxon>
        <taxon>Flavobacteriaceae</taxon>
        <taxon>Flavobacterium</taxon>
    </lineage>
</organism>
<evidence type="ECO:0000256" key="3">
    <source>
        <dbReference type="ARBA" id="ARBA00022475"/>
    </source>
</evidence>
<sequence length="342" mass="38798">MEATVTTANSEEKTWGGGNEPMGASYGKLMMWFFIVSDALTFSGFLAAYGFSRFKFIETWPLADEVFTHFPFMHGVSAPMYYVALMTFILIFSSVTMVLAVDAGHQMKKNKVVVYMFLTIIGGMIFVGSQAWEWKNFIKGEYGAIETKGGSLLQFVDKEGHRVALADFAATLNEGRERLTGNKGDWFISEPALPSYSVAEVQAGFKAHPDLLIRTEVIYEGDEAIAKDPKINHELTKIKHKTILTRQESELRLAQATYVVEGANLTRNEYGSKLFADFFFFITGFHGFHVFSGIIINIIIFFNVLLGTYEKRKSYEMVEKVGLYWHFVDLVWVFVFTVFYLV</sequence>
<dbReference type="RefSeq" id="WP_367772152.1">
    <property type="nucleotide sequence ID" value="NZ_CP165625.1"/>
</dbReference>
<protein>
    <submittedName>
        <fullName evidence="9">Cytochrome c oxidase subunit 3</fullName>
    </submittedName>
</protein>
<evidence type="ECO:0000259" key="8">
    <source>
        <dbReference type="PROSITE" id="PS50253"/>
    </source>
</evidence>
<dbReference type="EMBL" id="CP165625">
    <property type="protein sequence ID" value="XDU94653.1"/>
    <property type="molecule type" value="Genomic_DNA"/>
</dbReference>
<keyword evidence="4 7" id="KW-0812">Transmembrane</keyword>
<proteinExistence type="inferred from homology"/>